<reference evidence="3" key="1">
    <citation type="submission" date="2016-01" db="EMBL/GenBank/DDBJ databases">
        <authorList>
            <person name="Gamez R.M."/>
            <person name="Rodriguez F."/>
            <person name="Bernal J.F."/>
            <person name="Agarwala R."/>
            <person name="Landsman D."/>
            <person name="Marino-Ramirez L."/>
        </authorList>
    </citation>
    <scope>NUCLEOTIDE SEQUENCE [LARGE SCALE GENOMIC DNA]</scope>
    <source>
        <strain evidence="3">Ps006</strain>
    </source>
</reference>
<evidence type="ECO:0000313" key="2">
    <source>
        <dbReference type="EMBL" id="KWU49546.1"/>
    </source>
</evidence>
<feature type="compositionally biased region" description="Pro residues" evidence="1">
    <location>
        <begin position="10"/>
        <end position="28"/>
    </location>
</feature>
<dbReference type="OrthoDB" id="7860735at2"/>
<organism evidence="2 3">
    <name type="scientific">Pseudomonas palleroniana</name>
    <dbReference type="NCBI Taxonomy" id="191390"/>
    <lineage>
        <taxon>Bacteria</taxon>
        <taxon>Pseudomonadati</taxon>
        <taxon>Pseudomonadota</taxon>
        <taxon>Gammaproteobacteria</taxon>
        <taxon>Pseudomonadales</taxon>
        <taxon>Pseudomonadaceae</taxon>
        <taxon>Pseudomonas</taxon>
    </lineage>
</organism>
<dbReference type="EMBL" id="LRMR01000024">
    <property type="protein sequence ID" value="KWU49546.1"/>
    <property type="molecule type" value="Genomic_DNA"/>
</dbReference>
<comment type="caution">
    <text evidence="2">The sequence shown here is derived from an EMBL/GenBank/DDBJ whole genome shotgun (WGS) entry which is preliminary data.</text>
</comment>
<name>A0A0X7K1M9_9PSED</name>
<dbReference type="Proteomes" id="UP000067111">
    <property type="component" value="Unassembled WGS sequence"/>
</dbReference>
<dbReference type="AlphaFoldDB" id="A0A0X7K1M9"/>
<feature type="region of interest" description="Disordered" evidence="1">
    <location>
        <begin position="1"/>
        <end position="30"/>
    </location>
</feature>
<protein>
    <submittedName>
        <fullName evidence="2">Uncharacterized protein</fullName>
    </submittedName>
</protein>
<accession>A0A0X7K1M9</accession>
<proteinExistence type="predicted"/>
<evidence type="ECO:0000256" key="1">
    <source>
        <dbReference type="SAM" id="MobiDB-lite"/>
    </source>
</evidence>
<sequence>MSWFSRKKPSPAPETPAAQPPASAPAAPPTRSIMARMNEHLLNQASTPSSDSTAALNSQIVQAVQFTNAQNFAYAPAQIAVPADMMISQAAGLVAQSAAGYFDGVSKIALAAQAVLLQQMTENIVKDNLPAAAEDALGALATDLLVGAAAAVAAAAGAMEAEAASVAIDKIDQSIAKYADTLANRAAPAA</sequence>
<gene>
    <name evidence="2" type="ORF">AWV77_17910</name>
</gene>
<evidence type="ECO:0000313" key="3">
    <source>
        <dbReference type="Proteomes" id="UP000067111"/>
    </source>
</evidence>
<dbReference type="RefSeq" id="WP_060755524.1">
    <property type="nucleotide sequence ID" value="NZ_LRMR01000024.1"/>
</dbReference>